<dbReference type="InterPro" id="IPR008928">
    <property type="entry name" value="6-hairpin_glycosidase_sf"/>
</dbReference>
<reference evidence="1 2" key="1">
    <citation type="submission" date="2015-06" db="EMBL/GenBank/DDBJ databases">
        <title>New insights into the roles of widespread benthic archaea in carbon and nitrogen cycling.</title>
        <authorList>
            <person name="Lazar C.S."/>
            <person name="Baker B.J."/>
            <person name="Seitz K.W."/>
            <person name="Hyde A.S."/>
            <person name="Dick G.J."/>
            <person name="Hinrichs K.-U."/>
            <person name="Teske A.P."/>
        </authorList>
    </citation>
    <scope>NUCLEOTIDE SEQUENCE [LARGE SCALE GENOMIC DNA]</scope>
    <source>
        <strain evidence="1">DG-45</strain>
    </source>
</reference>
<protein>
    <recommendedName>
        <fullName evidence="3">Glycosyltransferase</fullName>
    </recommendedName>
</protein>
<dbReference type="SUPFAM" id="SSF48208">
    <property type="entry name" value="Six-hairpin glycosidases"/>
    <property type="match status" value="2"/>
</dbReference>
<accession>A0A0M0BM48</accession>
<name>A0A0M0BM48_9ARCH</name>
<dbReference type="EMBL" id="LFWZ01000065">
    <property type="protein sequence ID" value="KON29410.1"/>
    <property type="molecule type" value="Genomic_DNA"/>
</dbReference>
<dbReference type="AlphaFoldDB" id="A0A0M0BM48"/>
<evidence type="ECO:0008006" key="3">
    <source>
        <dbReference type="Google" id="ProtNLM"/>
    </source>
</evidence>
<evidence type="ECO:0000313" key="2">
    <source>
        <dbReference type="Proteomes" id="UP000037210"/>
    </source>
</evidence>
<proteinExistence type="predicted"/>
<organism evidence="1 2">
    <name type="scientific">miscellaneous Crenarchaeota group-15 archaeon DG-45</name>
    <dbReference type="NCBI Taxonomy" id="1685127"/>
    <lineage>
        <taxon>Archaea</taxon>
        <taxon>Candidatus Bathyarchaeota</taxon>
        <taxon>MCG-15</taxon>
    </lineage>
</organism>
<dbReference type="Proteomes" id="UP000037210">
    <property type="component" value="Unassembled WGS sequence"/>
</dbReference>
<evidence type="ECO:0000313" key="1">
    <source>
        <dbReference type="EMBL" id="KON29410.1"/>
    </source>
</evidence>
<sequence>MRTLTDETGMFQHTKFSTVDRKEGYTTDDNARALIAALRHHDLYGDPDALGLADTYLTFLLHTQMSDGRFHNLLGFDRRFQDDLGSEDCMGRALWACGYAMSSNAPEDMKRLAKEVFDRGLPPSLGFASPRARAFTILGLNRYRSALPEDRNILDNMIVLAEGLMTQYRSEASRDWRWFEPYLTYSNPRLPQALFAAHESTGRPPYLHVARSSLDFLIEVQIVGGMFIPIGNRGWLEKGGVKALYDQQPIEASCMVEAASTALRSTGEARYGEAALKAFEWYHGRNTQGVALYNEDAGTSYDGITPEGLNRNQGAEATLSYYLAFLKLREEGLT</sequence>
<gene>
    <name evidence="1" type="ORF">AC482_06530</name>
</gene>
<comment type="caution">
    <text evidence="1">The sequence shown here is derived from an EMBL/GenBank/DDBJ whole genome shotgun (WGS) entry which is preliminary data.</text>
</comment>
<dbReference type="GO" id="GO:0005975">
    <property type="term" value="P:carbohydrate metabolic process"/>
    <property type="evidence" value="ECO:0007669"/>
    <property type="project" value="InterPro"/>
</dbReference>